<sequence>MHDRRPPGNVQLMKQMNRAAILQLLRDQGQLSRAALAELTALSKPSISALVDELIQEGWIREVGIGESSGGRRPILLEINAEGFAIVGAVFEGTGLELAVSDLNGELLAEKHVVIKGDATGGQILDEFEGKIRSFLHEARVNYDRVLGIGVGLPGVTRRGSGIISFSPSTGWNDWPVLDELEKRFSLPVFLDNDVNLMALGEFYKGAGYGVQNLVYMHVGTGIGAGIILNGQLFRGFSEAAGEIGYMVVGNPDKRNHREYGVFEGNYSALALLERAASDPNLKLLLDENSTSAGVIKKLTELSDVSPEANGLLQEVCLHWSYGIANIVCVLNPELVILGGDMVHIGDCGLKLIQDSLSRLVPIVPELKFAELGDRGGVVGAVFHVLEADRSLSGKLGGTTVS</sequence>
<comment type="function">
    <text evidence="1">Transcriptional repressor of xylose-utilizing enzymes.</text>
</comment>
<evidence type="ECO:0000313" key="4">
    <source>
        <dbReference type="EMBL" id="MFC4766237.1"/>
    </source>
</evidence>
<dbReference type="PANTHER" id="PTHR18964">
    <property type="entry name" value="ROK (REPRESSOR, ORF, KINASE) FAMILY"/>
    <property type="match status" value="1"/>
</dbReference>
<dbReference type="Gene3D" id="1.10.10.10">
    <property type="entry name" value="Winged helix-like DNA-binding domain superfamily/Winged helix DNA-binding domain"/>
    <property type="match status" value="1"/>
</dbReference>
<dbReference type="CDD" id="cd23763">
    <property type="entry name" value="ASKHA_ATPase_ROK"/>
    <property type="match status" value="1"/>
</dbReference>
<dbReference type="Pfam" id="PF00480">
    <property type="entry name" value="ROK"/>
    <property type="match status" value="1"/>
</dbReference>
<keyword evidence="3" id="KW-0859">Xylose metabolism</keyword>
<dbReference type="Pfam" id="PF13412">
    <property type="entry name" value="HTH_24"/>
    <property type="match status" value="1"/>
</dbReference>
<dbReference type="InterPro" id="IPR043129">
    <property type="entry name" value="ATPase_NBD"/>
</dbReference>
<dbReference type="SUPFAM" id="SSF46785">
    <property type="entry name" value="Winged helix' DNA-binding domain"/>
    <property type="match status" value="1"/>
</dbReference>
<gene>
    <name evidence="4" type="ORF">ACFO8Q_02325</name>
</gene>
<protein>
    <submittedName>
        <fullName evidence="4">ROK family transcriptional regulator</fullName>
    </submittedName>
</protein>
<dbReference type="RefSeq" id="WP_380024014.1">
    <property type="nucleotide sequence ID" value="NZ_JBHSHC010000014.1"/>
</dbReference>
<keyword evidence="3" id="KW-0119">Carbohydrate metabolism</keyword>
<dbReference type="Gene3D" id="3.30.420.40">
    <property type="match status" value="2"/>
</dbReference>
<comment type="caution">
    <text evidence="4">The sequence shown here is derived from an EMBL/GenBank/DDBJ whole genome shotgun (WGS) entry which is preliminary data.</text>
</comment>
<dbReference type="SUPFAM" id="SSF53067">
    <property type="entry name" value="Actin-like ATPase domain"/>
    <property type="match status" value="1"/>
</dbReference>
<accession>A0ABV9PYV9</accession>
<evidence type="ECO:0000256" key="1">
    <source>
        <dbReference type="ARBA" id="ARBA00002486"/>
    </source>
</evidence>
<proteinExistence type="inferred from homology"/>
<dbReference type="Proteomes" id="UP001596002">
    <property type="component" value="Unassembled WGS sequence"/>
</dbReference>
<comment type="similarity">
    <text evidence="2">Belongs to the ROK (NagC/XylR) family.</text>
</comment>
<dbReference type="InterPro" id="IPR000600">
    <property type="entry name" value="ROK"/>
</dbReference>
<evidence type="ECO:0000313" key="5">
    <source>
        <dbReference type="Proteomes" id="UP001596002"/>
    </source>
</evidence>
<evidence type="ECO:0000256" key="2">
    <source>
        <dbReference type="ARBA" id="ARBA00006479"/>
    </source>
</evidence>
<reference evidence="5" key="1">
    <citation type="journal article" date="2019" name="Int. J. Syst. Evol. Microbiol.">
        <title>The Global Catalogue of Microorganisms (GCM) 10K type strain sequencing project: providing services to taxonomists for standard genome sequencing and annotation.</title>
        <authorList>
            <consortium name="The Broad Institute Genomics Platform"/>
            <consortium name="The Broad Institute Genome Sequencing Center for Infectious Disease"/>
            <person name="Wu L."/>
            <person name="Ma J."/>
        </authorList>
    </citation>
    <scope>NUCLEOTIDE SEQUENCE [LARGE SCALE GENOMIC DNA]</scope>
    <source>
        <strain evidence="5">WYCCWR 12678</strain>
    </source>
</reference>
<keyword evidence="5" id="KW-1185">Reference proteome</keyword>
<dbReference type="InterPro" id="IPR036388">
    <property type="entry name" value="WH-like_DNA-bd_sf"/>
</dbReference>
<dbReference type="PANTHER" id="PTHR18964:SF149">
    <property type="entry name" value="BIFUNCTIONAL UDP-N-ACETYLGLUCOSAMINE 2-EPIMERASE_N-ACETYLMANNOSAMINE KINASE"/>
    <property type="match status" value="1"/>
</dbReference>
<dbReference type="InterPro" id="IPR036390">
    <property type="entry name" value="WH_DNA-bd_sf"/>
</dbReference>
<dbReference type="EMBL" id="JBHSHC010000014">
    <property type="protein sequence ID" value="MFC4766237.1"/>
    <property type="molecule type" value="Genomic_DNA"/>
</dbReference>
<name>A0ABV9PYV9_9BACL</name>
<evidence type="ECO:0000256" key="3">
    <source>
        <dbReference type="ARBA" id="ARBA00022629"/>
    </source>
</evidence>
<organism evidence="4 5">
    <name type="scientific">Effusibacillus consociatus</name>
    <dbReference type="NCBI Taxonomy" id="1117041"/>
    <lineage>
        <taxon>Bacteria</taxon>
        <taxon>Bacillati</taxon>
        <taxon>Bacillota</taxon>
        <taxon>Bacilli</taxon>
        <taxon>Bacillales</taxon>
        <taxon>Alicyclobacillaceae</taxon>
        <taxon>Effusibacillus</taxon>
    </lineage>
</organism>